<dbReference type="Proteomes" id="UP000290253">
    <property type="component" value="Unassembled WGS sequence"/>
</dbReference>
<evidence type="ECO:0000256" key="3">
    <source>
        <dbReference type="ARBA" id="ARBA00022777"/>
    </source>
</evidence>
<keyword evidence="7" id="KW-0812">Transmembrane</keyword>
<comment type="caution">
    <text evidence="9">The sequence shown here is derived from an EMBL/GenBank/DDBJ whole genome shotgun (WGS) entry which is preliminary data.</text>
</comment>
<keyword evidence="2 6" id="KW-0547">Nucleotide-binding</keyword>
<evidence type="ECO:0000256" key="4">
    <source>
        <dbReference type="ARBA" id="ARBA00022840"/>
    </source>
</evidence>
<dbReference type="EMBL" id="SDMK01000001">
    <property type="protein sequence ID" value="RXS96473.1"/>
    <property type="molecule type" value="Genomic_DNA"/>
</dbReference>
<keyword evidence="3 9" id="KW-0418">Kinase</keyword>
<keyword evidence="10" id="KW-1185">Reference proteome</keyword>
<dbReference type="PROSITE" id="PS00108">
    <property type="entry name" value="PROTEIN_KINASE_ST"/>
    <property type="match status" value="1"/>
</dbReference>
<dbReference type="InterPro" id="IPR008271">
    <property type="entry name" value="Ser/Thr_kinase_AS"/>
</dbReference>
<reference evidence="9 10" key="1">
    <citation type="journal article" date="2016" name="Int. J. Syst. Evol. Microbiol.">
        <title>Acidipila dinghuensis sp. nov., an acidobacterium isolated from forest soil.</title>
        <authorList>
            <person name="Jiang Y.W."/>
            <person name="Wang J."/>
            <person name="Chen M.H."/>
            <person name="Lv Y.Y."/>
            <person name="Qiu L.H."/>
        </authorList>
    </citation>
    <scope>NUCLEOTIDE SEQUENCE [LARGE SCALE GENOMIC DNA]</scope>
    <source>
        <strain evidence="9 10">DHOF10</strain>
    </source>
</reference>
<evidence type="ECO:0000256" key="6">
    <source>
        <dbReference type="PROSITE-ProRule" id="PRU10141"/>
    </source>
</evidence>
<evidence type="ECO:0000256" key="5">
    <source>
        <dbReference type="PROSITE-ProRule" id="PRU00339"/>
    </source>
</evidence>
<dbReference type="PROSITE" id="PS50005">
    <property type="entry name" value="TPR"/>
    <property type="match status" value="2"/>
</dbReference>
<keyword evidence="7" id="KW-0472">Membrane</keyword>
<dbReference type="Gene3D" id="1.10.510.10">
    <property type="entry name" value="Transferase(Phosphotransferase) domain 1"/>
    <property type="match status" value="1"/>
</dbReference>
<dbReference type="AlphaFoldDB" id="A0A4Q1SGM1"/>
<dbReference type="Gene3D" id="3.30.200.20">
    <property type="entry name" value="Phosphorylase Kinase, domain 1"/>
    <property type="match status" value="1"/>
</dbReference>
<dbReference type="InterPro" id="IPR017441">
    <property type="entry name" value="Protein_kinase_ATP_BS"/>
</dbReference>
<dbReference type="InterPro" id="IPR011009">
    <property type="entry name" value="Kinase-like_dom_sf"/>
</dbReference>
<protein>
    <submittedName>
        <fullName evidence="9">Serine/threonine protein kinase</fullName>
    </submittedName>
</protein>
<dbReference type="PROSITE" id="PS00107">
    <property type="entry name" value="PROTEIN_KINASE_ATP"/>
    <property type="match status" value="1"/>
</dbReference>
<feature type="repeat" description="TPR" evidence="5">
    <location>
        <begin position="539"/>
        <end position="572"/>
    </location>
</feature>
<proteinExistence type="predicted"/>
<evidence type="ECO:0000313" key="10">
    <source>
        <dbReference type="Proteomes" id="UP000290253"/>
    </source>
</evidence>
<dbReference type="Gene3D" id="1.25.40.10">
    <property type="entry name" value="Tetratricopeptide repeat domain"/>
    <property type="match status" value="2"/>
</dbReference>
<dbReference type="PANTHER" id="PTHR43289">
    <property type="entry name" value="MITOGEN-ACTIVATED PROTEIN KINASE KINASE KINASE 20-RELATED"/>
    <property type="match status" value="1"/>
</dbReference>
<evidence type="ECO:0000313" key="9">
    <source>
        <dbReference type="EMBL" id="RXS96473.1"/>
    </source>
</evidence>
<dbReference type="InterPro" id="IPR000719">
    <property type="entry name" value="Prot_kinase_dom"/>
</dbReference>
<gene>
    <name evidence="9" type="ORF">ESZ00_00475</name>
</gene>
<evidence type="ECO:0000256" key="7">
    <source>
        <dbReference type="SAM" id="Phobius"/>
    </source>
</evidence>
<dbReference type="CDD" id="cd14014">
    <property type="entry name" value="STKc_PknB_like"/>
    <property type="match status" value="1"/>
</dbReference>
<dbReference type="GO" id="GO:0005524">
    <property type="term" value="F:ATP binding"/>
    <property type="evidence" value="ECO:0007669"/>
    <property type="project" value="UniProtKB-UniRule"/>
</dbReference>
<sequence>MPACGLRWKRSPAKTFAPSTHSPRSMHTHHRFGPYEIVEQIGHGGMGLVYRARDRRLNRDVALKVVADNFLGEGTSTAASQERFLREARASSALNHPNICTIYDVGEQDGQPYLVMELLEGKTLKQLINGHPISVESLLDYGVQLCSGLIEAHSRGILHRDIKASNLFVTRLQHGNGVLKVLDFGIAKRTALALATSDTMEEMVPGATVTLTDHGTTLGTFAYMSPEQARGEVVDARADVFSAGVVLFEMATGNTPFYGNSVAEIFAALLTQDPEPIRSRQPRFPRELERVIFKALAKDREKRYASAADLRADLQKMQAVFSGATAATRFTRPVRVADGFPQPGGSRRGRRIALLAWILLAVIGMGWGGYHWWSNRPVAKVAQPAAVVISEFTNHTGDAAFEGTLRQTLSFELGRSPQLTVVGDARLHDMLAYLVQPSDAHITPAVARDIAEREGDAAVVNGTISAIGSDYLVTLEAQHAATGDVFARAQAQADSKRHVLSALREAAEELRAHMEESLASAPPAAANEVKPATTASADAFRAYSAGERELAHANFAQSIRQYQRALELDPQFAMAYARMGVAQVAIGSPSEGDTAIAHAFTLSSGVSEREQLYIRIQDSLNVTGDLPEAIDALRLYAQNYPQEPLAPTDLSGAYLTLGKYQEAYEQAQKAIAMNPQKGSGYVNALLALTALNRFSEARALYEKAASLGLADDGSIRGTWIFTAWLTGDRVEVERQLEWARDRTDGFLVNSQAALLDESEGRFSRAGDDWQRAVRQMEQQGMQNATAMMMAQRTLDAALARHCDGSADALNLAMHRDRDRFMQGTAAIAYALCGDAAKAQSIETSLAASYPQDTLINHVYLPDIAAVIELERHHPDAALHALSAAEGYETLGISSYLRGLAHLDQKEGIEAESAFRIPLASRSAFVLSQQPGMNVAYALSMLGLARAEALGGDKAAAEKEYADFLEAWKNGDAWLPPLMSARSEADALKR</sequence>
<dbReference type="OrthoDB" id="100931at2"/>
<keyword evidence="7" id="KW-1133">Transmembrane helix</keyword>
<keyword evidence="1" id="KW-0808">Transferase</keyword>
<organism evidence="9 10">
    <name type="scientific">Silvibacterium dinghuense</name>
    <dbReference type="NCBI Taxonomy" id="1560006"/>
    <lineage>
        <taxon>Bacteria</taxon>
        <taxon>Pseudomonadati</taxon>
        <taxon>Acidobacteriota</taxon>
        <taxon>Terriglobia</taxon>
        <taxon>Terriglobales</taxon>
        <taxon>Acidobacteriaceae</taxon>
        <taxon>Silvibacterium</taxon>
    </lineage>
</organism>
<dbReference type="InterPro" id="IPR011990">
    <property type="entry name" value="TPR-like_helical_dom_sf"/>
</dbReference>
<accession>A0A4Q1SGM1</accession>
<name>A0A4Q1SGM1_9BACT</name>
<feature type="repeat" description="TPR" evidence="5">
    <location>
        <begin position="644"/>
        <end position="677"/>
    </location>
</feature>
<dbReference type="InterPro" id="IPR019734">
    <property type="entry name" value="TPR_rpt"/>
</dbReference>
<evidence type="ECO:0000256" key="2">
    <source>
        <dbReference type="ARBA" id="ARBA00022741"/>
    </source>
</evidence>
<dbReference type="SMART" id="SM00220">
    <property type="entry name" value="S_TKc"/>
    <property type="match status" value="1"/>
</dbReference>
<keyword evidence="5" id="KW-0802">TPR repeat</keyword>
<feature type="binding site" evidence="6">
    <location>
        <position position="64"/>
    </location>
    <ligand>
        <name>ATP</name>
        <dbReference type="ChEBI" id="CHEBI:30616"/>
    </ligand>
</feature>
<keyword evidence="9" id="KW-0723">Serine/threonine-protein kinase</keyword>
<keyword evidence="4 6" id="KW-0067">ATP-binding</keyword>
<dbReference type="Pfam" id="PF00069">
    <property type="entry name" value="Pkinase"/>
    <property type="match status" value="1"/>
</dbReference>
<dbReference type="GO" id="GO:0004674">
    <property type="term" value="F:protein serine/threonine kinase activity"/>
    <property type="evidence" value="ECO:0007669"/>
    <property type="project" value="UniProtKB-KW"/>
</dbReference>
<dbReference type="SUPFAM" id="SSF56112">
    <property type="entry name" value="Protein kinase-like (PK-like)"/>
    <property type="match status" value="1"/>
</dbReference>
<feature type="domain" description="Protein kinase" evidence="8">
    <location>
        <begin position="35"/>
        <end position="321"/>
    </location>
</feature>
<evidence type="ECO:0000259" key="8">
    <source>
        <dbReference type="PROSITE" id="PS50011"/>
    </source>
</evidence>
<dbReference type="PROSITE" id="PS50011">
    <property type="entry name" value="PROTEIN_KINASE_DOM"/>
    <property type="match status" value="1"/>
</dbReference>
<evidence type="ECO:0000256" key="1">
    <source>
        <dbReference type="ARBA" id="ARBA00022679"/>
    </source>
</evidence>
<dbReference type="PANTHER" id="PTHR43289:SF6">
    <property type="entry name" value="SERINE_THREONINE-PROTEIN KINASE NEKL-3"/>
    <property type="match status" value="1"/>
</dbReference>
<dbReference type="SUPFAM" id="SSF48452">
    <property type="entry name" value="TPR-like"/>
    <property type="match status" value="1"/>
</dbReference>
<feature type="transmembrane region" description="Helical" evidence="7">
    <location>
        <begin position="352"/>
        <end position="373"/>
    </location>
</feature>